<accession>A0A0R3WPK3</accession>
<dbReference type="STRING" id="6205.A0A0R3WPK3"/>
<dbReference type="InterPro" id="IPR044281">
    <property type="entry name" value="IMP4/RPF1"/>
</dbReference>
<evidence type="ECO:0000256" key="1">
    <source>
        <dbReference type="SAM" id="MobiDB-lite"/>
    </source>
</evidence>
<dbReference type="PANTHER" id="PTHR22734:SF2">
    <property type="entry name" value="U3 SMALL NUCLEOLAR RIBONUCLEOPROTEIN PROTEIN IMP4"/>
    <property type="match status" value="1"/>
</dbReference>
<dbReference type="SUPFAM" id="SSF52954">
    <property type="entry name" value="Class II aaRS ABD-related"/>
    <property type="match status" value="1"/>
</dbReference>
<organism evidence="3">
    <name type="scientific">Hydatigena taeniaeformis</name>
    <name type="common">Feline tapeworm</name>
    <name type="synonym">Taenia taeniaeformis</name>
    <dbReference type="NCBI Taxonomy" id="6205"/>
    <lineage>
        <taxon>Eukaryota</taxon>
        <taxon>Metazoa</taxon>
        <taxon>Spiralia</taxon>
        <taxon>Lophotrochozoa</taxon>
        <taxon>Platyhelminthes</taxon>
        <taxon>Cestoda</taxon>
        <taxon>Eucestoda</taxon>
        <taxon>Cyclophyllidea</taxon>
        <taxon>Taeniidae</taxon>
        <taxon>Hydatigera</taxon>
    </lineage>
</organism>
<evidence type="ECO:0000259" key="2">
    <source>
        <dbReference type="PROSITE" id="PS50833"/>
    </source>
</evidence>
<dbReference type="PANTHER" id="PTHR22734">
    <property type="entry name" value="U3 SMALL NUCLEOLAR RIBONUCLEOPROTEIN PROTEIN IMP4"/>
    <property type="match status" value="1"/>
</dbReference>
<feature type="domain" description="Brix" evidence="2">
    <location>
        <begin position="1"/>
        <end position="118"/>
    </location>
</feature>
<dbReference type="GO" id="GO:0032040">
    <property type="term" value="C:small-subunit processome"/>
    <property type="evidence" value="ECO:0007669"/>
    <property type="project" value="TreeGrafter"/>
</dbReference>
<proteinExistence type="predicted"/>
<dbReference type="Gene3D" id="3.40.50.10480">
    <property type="entry name" value="Probable brix-domain ribosomal biogenesis protein"/>
    <property type="match status" value="1"/>
</dbReference>
<dbReference type="PROSITE" id="PS50833">
    <property type="entry name" value="BRIX"/>
    <property type="match status" value="1"/>
</dbReference>
<name>A0A0R3WPK3_HYDTA</name>
<dbReference type="GO" id="GO:0042134">
    <property type="term" value="F:rRNA primary transcript binding"/>
    <property type="evidence" value="ECO:0007669"/>
    <property type="project" value="InterPro"/>
</dbReference>
<feature type="region of interest" description="Disordered" evidence="1">
    <location>
        <begin position="146"/>
        <end position="167"/>
    </location>
</feature>
<dbReference type="InterPro" id="IPR007109">
    <property type="entry name" value="Brix"/>
</dbReference>
<dbReference type="GO" id="GO:0034457">
    <property type="term" value="C:Mpp10 complex"/>
    <property type="evidence" value="ECO:0007669"/>
    <property type="project" value="TreeGrafter"/>
</dbReference>
<reference evidence="3" key="1">
    <citation type="submission" date="2017-02" db="UniProtKB">
        <authorList>
            <consortium name="WormBaseParasite"/>
        </authorList>
    </citation>
    <scope>IDENTIFICATION</scope>
</reference>
<evidence type="ECO:0000313" key="3">
    <source>
        <dbReference type="WBParaSite" id="TTAC_0000269301-mRNA-1"/>
    </source>
</evidence>
<dbReference type="GO" id="GO:0030515">
    <property type="term" value="F:snoRNA binding"/>
    <property type="evidence" value="ECO:0007669"/>
    <property type="project" value="TreeGrafter"/>
</dbReference>
<dbReference type="AlphaFoldDB" id="A0A0R3WPK3"/>
<sequence length="167" mass="19691">LFPNLLSHLPFGPTAKFTLFNVLMRHDFEEKGRGSGAYPQHLFHGLNTNLGRRVRCILKHLFPVPKEETKRVVVWYEDEDIIRFRHHTYKYVDRVLETEEHGPRFDMLYKIWRGPLHEEGTAEVEWVFRPYMNTAYKRCFLSTEEGNDTDDEPEAGGTNAKKRLKGL</sequence>
<dbReference type="Pfam" id="PF04427">
    <property type="entry name" value="Brix"/>
    <property type="match status" value="1"/>
</dbReference>
<protein>
    <submittedName>
        <fullName evidence="3">Brix domain-containing protein</fullName>
    </submittedName>
</protein>
<dbReference type="WBParaSite" id="TTAC_0000269301-mRNA-1">
    <property type="protein sequence ID" value="TTAC_0000269301-mRNA-1"/>
    <property type="gene ID" value="TTAC_0000269301"/>
</dbReference>
<dbReference type="GO" id="GO:0006364">
    <property type="term" value="P:rRNA processing"/>
    <property type="evidence" value="ECO:0007669"/>
    <property type="project" value="InterPro"/>
</dbReference>